<feature type="domain" description="Ketoreductase" evidence="3">
    <location>
        <begin position="7"/>
        <end position="191"/>
    </location>
</feature>
<dbReference type="Gene3D" id="3.40.50.720">
    <property type="entry name" value="NAD(P)-binding Rossmann-like Domain"/>
    <property type="match status" value="2"/>
</dbReference>
<dbReference type="SUPFAM" id="SSF51735">
    <property type="entry name" value="NAD(P)-binding Rossmann-fold domains"/>
    <property type="match status" value="2"/>
</dbReference>
<dbReference type="AlphaFoldDB" id="A0A5M3M8E0"/>
<dbReference type="OMA" id="CEWAGDK"/>
<proteinExistence type="inferred from homology"/>
<dbReference type="PANTHER" id="PTHR42760">
    <property type="entry name" value="SHORT-CHAIN DEHYDROGENASES/REDUCTASES FAMILY MEMBER"/>
    <property type="match status" value="1"/>
</dbReference>
<evidence type="ECO:0000256" key="2">
    <source>
        <dbReference type="ARBA" id="ARBA00022857"/>
    </source>
</evidence>
<protein>
    <submittedName>
        <fullName evidence="4">NAD(P)-binding protein</fullName>
    </submittedName>
</protein>
<evidence type="ECO:0000313" key="5">
    <source>
        <dbReference type="Proteomes" id="UP000053558"/>
    </source>
</evidence>
<dbReference type="Pfam" id="PF13561">
    <property type="entry name" value="adh_short_C2"/>
    <property type="match status" value="2"/>
</dbReference>
<dbReference type="KEGG" id="cput:CONPUDRAFT_158987"/>
<evidence type="ECO:0000313" key="4">
    <source>
        <dbReference type="EMBL" id="EIW75532.1"/>
    </source>
</evidence>
<dbReference type="GeneID" id="19204010"/>
<gene>
    <name evidence="4" type="ORF">CONPUDRAFT_158987</name>
</gene>
<dbReference type="PRINTS" id="PR00081">
    <property type="entry name" value="GDHRDH"/>
</dbReference>
<name>A0A5M3M8E0_CONPW</name>
<dbReference type="EMBL" id="JH711588">
    <property type="protein sequence ID" value="EIW75532.1"/>
    <property type="molecule type" value="Genomic_DNA"/>
</dbReference>
<dbReference type="PROSITE" id="PS00061">
    <property type="entry name" value="ADH_SHORT"/>
    <property type="match status" value="2"/>
</dbReference>
<dbReference type="FunFam" id="3.40.50.720:FF:000084">
    <property type="entry name" value="Short-chain dehydrogenase reductase"/>
    <property type="match status" value="2"/>
</dbReference>
<dbReference type="InterPro" id="IPR036291">
    <property type="entry name" value="NAD(P)-bd_dom_sf"/>
</dbReference>
<dbReference type="GO" id="GO:0006633">
    <property type="term" value="P:fatty acid biosynthetic process"/>
    <property type="evidence" value="ECO:0007669"/>
    <property type="project" value="TreeGrafter"/>
</dbReference>
<dbReference type="PANTHER" id="PTHR42760:SF121">
    <property type="entry name" value="3-OXOACYL-(ACYL-CARRIER-PROTEIN) REDUCTASE"/>
    <property type="match status" value="1"/>
</dbReference>
<dbReference type="OrthoDB" id="498125at2759"/>
<dbReference type="Proteomes" id="UP000053558">
    <property type="component" value="Unassembled WGS sequence"/>
</dbReference>
<dbReference type="InterPro" id="IPR002347">
    <property type="entry name" value="SDR_fam"/>
</dbReference>
<evidence type="ECO:0000256" key="1">
    <source>
        <dbReference type="ARBA" id="ARBA00006484"/>
    </source>
</evidence>
<dbReference type="SMART" id="SM00822">
    <property type="entry name" value="PKS_KR"/>
    <property type="match status" value="1"/>
</dbReference>
<dbReference type="InterPro" id="IPR057326">
    <property type="entry name" value="KR_dom"/>
</dbReference>
<sequence>MLAVHKGVALVTGCAQGIGRAIATRLASDGFHLALTDLPTKREPVEELAHELSKRRSDLRTHVVLGDVSAEETARTSVKDIVENLGGIDVVVTAAGIAPPTLLLDTTEEQWDRVFAVNTKGTFFYYKHVGQQMIKQGRGGRIIGISSIGGKRALPLFVSYSASKYAVRGLTQAAALELGKHGITVNACAPGSIETPMFRDAGIEVEKLAKGGKSGLEHTVNPNASPLGTLGRPEDVAGLVSYLASADSRFMTGMFLDFYMLSKPTNSTPFAVSRSNEGISSALNHRNYQPTATMSAVKGVALVTGCAQGIGRAVAQRLASDGFHIGLCDLRTKREPVEELASELSRRHSNVRTAIALADVRIEDQVRNTINSVVKSLGGIDTLVTCAGIAPVKSLWETTEKEWDDVFAVNTKGTFFFYKYVGQQMILQKRGGRMIGISSMVGKKGMARGGAYSASKFAVRGLTQSAASEFGPRGITVNACAPGIINTPLVRETFDKARLDGTIDALTQAMSAYKPVVDDIGQPEDVAGLVSYLASAESRFVTGQAISIDGGVCFS</sequence>
<evidence type="ECO:0000259" key="3">
    <source>
        <dbReference type="SMART" id="SM00822"/>
    </source>
</evidence>
<keyword evidence="5" id="KW-1185">Reference proteome</keyword>
<keyword evidence="2" id="KW-0521">NADP</keyword>
<reference evidence="5" key="1">
    <citation type="journal article" date="2012" name="Science">
        <title>The Paleozoic origin of enzymatic lignin decomposition reconstructed from 31 fungal genomes.</title>
        <authorList>
            <person name="Floudas D."/>
            <person name="Binder M."/>
            <person name="Riley R."/>
            <person name="Barry K."/>
            <person name="Blanchette R.A."/>
            <person name="Henrissat B."/>
            <person name="Martinez A.T."/>
            <person name="Otillar R."/>
            <person name="Spatafora J.W."/>
            <person name="Yadav J.S."/>
            <person name="Aerts A."/>
            <person name="Benoit I."/>
            <person name="Boyd A."/>
            <person name="Carlson A."/>
            <person name="Copeland A."/>
            <person name="Coutinho P.M."/>
            <person name="de Vries R.P."/>
            <person name="Ferreira P."/>
            <person name="Findley K."/>
            <person name="Foster B."/>
            <person name="Gaskell J."/>
            <person name="Glotzer D."/>
            <person name="Gorecki P."/>
            <person name="Heitman J."/>
            <person name="Hesse C."/>
            <person name="Hori C."/>
            <person name="Igarashi K."/>
            <person name="Jurgens J.A."/>
            <person name="Kallen N."/>
            <person name="Kersten P."/>
            <person name="Kohler A."/>
            <person name="Kuees U."/>
            <person name="Kumar T.K.A."/>
            <person name="Kuo A."/>
            <person name="LaButti K."/>
            <person name="Larrondo L.F."/>
            <person name="Lindquist E."/>
            <person name="Ling A."/>
            <person name="Lombard V."/>
            <person name="Lucas S."/>
            <person name="Lundell T."/>
            <person name="Martin R."/>
            <person name="McLaughlin D.J."/>
            <person name="Morgenstern I."/>
            <person name="Morin E."/>
            <person name="Murat C."/>
            <person name="Nagy L.G."/>
            <person name="Nolan M."/>
            <person name="Ohm R.A."/>
            <person name="Patyshakuliyeva A."/>
            <person name="Rokas A."/>
            <person name="Ruiz-Duenas F.J."/>
            <person name="Sabat G."/>
            <person name="Salamov A."/>
            <person name="Samejima M."/>
            <person name="Schmutz J."/>
            <person name="Slot J.C."/>
            <person name="St John F."/>
            <person name="Stenlid J."/>
            <person name="Sun H."/>
            <person name="Sun S."/>
            <person name="Syed K."/>
            <person name="Tsang A."/>
            <person name="Wiebenga A."/>
            <person name="Young D."/>
            <person name="Pisabarro A."/>
            <person name="Eastwood D.C."/>
            <person name="Martin F."/>
            <person name="Cullen D."/>
            <person name="Grigoriev I.V."/>
            <person name="Hibbett D.S."/>
        </authorList>
    </citation>
    <scope>NUCLEOTIDE SEQUENCE [LARGE SCALE GENOMIC DNA]</scope>
    <source>
        <strain evidence="5">RWD-64-598 SS2</strain>
    </source>
</reference>
<comment type="similarity">
    <text evidence="1">Belongs to the short-chain dehydrogenases/reductases (SDR) family.</text>
</comment>
<dbReference type="PRINTS" id="PR00080">
    <property type="entry name" value="SDRFAMILY"/>
</dbReference>
<accession>A0A5M3M8E0</accession>
<dbReference type="GO" id="GO:0048038">
    <property type="term" value="F:quinone binding"/>
    <property type="evidence" value="ECO:0007669"/>
    <property type="project" value="TreeGrafter"/>
</dbReference>
<comment type="caution">
    <text evidence="4">The sequence shown here is derived from an EMBL/GenBank/DDBJ whole genome shotgun (WGS) entry which is preliminary data.</text>
</comment>
<dbReference type="GO" id="GO:0016616">
    <property type="term" value="F:oxidoreductase activity, acting on the CH-OH group of donors, NAD or NADP as acceptor"/>
    <property type="evidence" value="ECO:0007669"/>
    <property type="project" value="TreeGrafter"/>
</dbReference>
<dbReference type="InterPro" id="IPR020904">
    <property type="entry name" value="Sc_DH/Rdtase_CS"/>
</dbReference>
<organism evidence="4 5">
    <name type="scientific">Coniophora puteana (strain RWD-64-598)</name>
    <name type="common">Brown rot fungus</name>
    <dbReference type="NCBI Taxonomy" id="741705"/>
    <lineage>
        <taxon>Eukaryota</taxon>
        <taxon>Fungi</taxon>
        <taxon>Dikarya</taxon>
        <taxon>Basidiomycota</taxon>
        <taxon>Agaricomycotina</taxon>
        <taxon>Agaricomycetes</taxon>
        <taxon>Agaricomycetidae</taxon>
        <taxon>Boletales</taxon>
        <taxon>Coniophorineae</taxon>
        <taxon>Coniophoraceae</taxon>
        <taxon>Coniophora</taxon>
    </lineage>
</organism>
<dbReference type="RefSeq" id="XP_007774242.1">
    <property type="nucleotide sequence ID" value="XM_007776052.1"/>
</dbReference>